<feature type="region of interest" description="Disordered" evidence="1">
    <location>
        <begin position="1"/>
        <end position="33"/>
    </location>
</feature>
<evidence type="ECO:0000256" key="1">
    <source>
        <dbReference type="SAM" id="MobiDB-lite"/>
    </source>
</evidence>
<evidence type="ECO:0000313" key="2">
    <source>
        <dbReference type="EMBL" id="KAF7469631.1"/>
    </source>
</evidence>
<protein>
    <submittedName>
        <fullName evidence="2">Uncharacterized protein</fullName>
    </submittedName>
</protein>
<sequence>MDPAEKDPIPSVWKKGGAQEEVTSYCHEGRRGGSTARLYVKRPKEKDWKTSLTGRHLKITDPIKGLLAVPRRVTPSQSTLALSSSLPEKPA</sequence>
<accession>A0A834Q052</accession>
<name>A0A834Q052_MARMO</name>
<evidence type="ECO:0000313" key="3">
    <source>
        <dbReference type="Proteomes" id="UP000662637"/>
    </source>
</evidence>
<reference evidence="2" key="1">
    <citation type="submission" date="2020-08" db="EMBL/GenBank/DDBJ databases">
        <authorList>
            <person name="Shumante A."/>
            <person name="Zimin A.V."/>
            <person name="Puiu D."/>
            <person name="Salzberg S.L."/>
        </authorList>
    </citation>
    <scope>NUCLEOTIDE SEQUENCE</scope>
    <source>
        <strain evidence="2">WC2-LM</strain>
        <tissue evidence="2">Liver</tissue>
    </source>
</reference>
<dbReference type="AlphaFoldDB" id="A0A834Q052"/>
<dbReference type="Proteomes" id="UP000662637">
    <property type="component" value="Unassembled WGS sequence"/>
</dbReference>
<dbReference type="EMBL" id="WJEC01007627">
    <property type="protein sequence ID" value="KAF7469631.1"/>
    <property type="molecule type" value="Genomic_DNA"/>
</dbReference>
<proteinExistence type="predicted"/>
<comment type="caution">
    <text evidence="2">The sequence shown here is derived from an EMBL/GenBank/DDBJ whole genome shotgun (WGS) entry which is preliminary data.</text>
</comment>
<gene>
    <name evidence="2" type="ORF">GHT09_018933</name>
</gene>
<organism evidence="2 3">
    <name type="scientific">Marmota monax</name>
    <name type="common">Woodchuck</name>
    <dbReference type="NCBI Taxonomy" id="9995"/>
    <lineage>
        <taxon>Eukaryota</taxon>
        <taxon>Metazoa</taxon>
        <taxon>Chordata</taxon>
        <taxon>Craniata</taxon>
        <taxon>Vertebrata</taxon>
        <taxon>Euteleostomi</taxon>
        <taxon>Mammalia</taxon>
        <taxon>Eutheria</taxon>
        <taxon>Euarchontoglires</taxon>
        <taxon>Glires</taxon>
        <taxon>Rodentia</taxon>
        <taxon>Sciuromorpha</taxon>
        <taxon>Sciuridae</taxon>
        <taxon>Xerinae</taxon>
        <taxon>Marmotini</taxon>
        <taxon>Marmota</taxon>
    </lineage>
</organism>